<organism evidence="3">
    <name type="scientific">Cellulosimicrobium sp. ES-005</name>
    <dbReference type="NCBI Taxonomy" id="3163031"/>
    <lineage>
        <taxon>Bacteria</taxon>
        <taxon>Bacillati</taxon>
        <taxon>Actinomycetota</taxon>
        <taxon>Actinomycetes</taxon>
        <taxon>Micrococcales</taxon>
        <taxon>Promicromonosporaceae</taxon>
        <taxon>Cellulosimicrobium</taxon>
    </lineage>
</organism>
<protein>
    <recommendedName>
        <fullName evidence="4">Intracellular proteinase inhibitor BsuPI domain-containing protein</fullName>
    </recommendedName>
</protein>
<evidence type="ECO:0000256" key="2">
    <source>
        <dbReference type="SAM" id="Phobius"/>
    </source>
</evidence>
<sequence>MSTPRTDRAPRPGASPRSGPGDRPTRGALLRRRVVALALLVGLVVGLVLLGQVVVRAVQPLLAGDEPAQEGKSAPPTPEAAGPPQDCTAASLELGLTASAAEYEPGRAVQLTVTLRQSGGRPCLVDGSDAGRQVQIYSGDELVWSSADCGTTERLLLMSTGDEDPSKLVRWDRHRSAEGCAPDQPEVGPGTYTAVLSIAGVDGATSEPVTFTLLEPPPPSPDPADTTAPEDGTAPPADGATPPADGTAPPADGATPPADGATAPADGTTPPGDGA</sequence>
<feature type="region of interest" description="Disordered" evidence="1">
    <location>
        <begin position="209"/>
        <end position="275"/>
    </location>
</feature>
<feature type="transmembrane region" description="Helical" evidence="2">
    <location>
        <begin position="34"/>
        <end position="55"/>
    </location>
</feature>
<evidence type="ECO:0000256" key="1">
    <source>
        <dbReference type="SAM" id="MobiDB-lite"/>
    </source>
</evidence>
<feature type="compositionally biased region" description="Basic and acidic residues" evidence="1">
    <location>
        <begin position="1"/>
        <end position="10"/>
    </location>
</feature>
<feature type="compositionally biased region" description="Low complexity" evidence="1">
    <location>
        <begin position="11"/>
        <end position="22"/>
    </location>
</feature>
<name>A0AAU8FZ87_9MICO</name>
<gene>
    <name evidence="3" type="ORF">ABRQ22_17980</name>
</gene>
<evidence type="ECO:0000313" key="3">
    <source>
        <dbReference type="EMBL" id="XCH29446.1"/>
    </source>
</evidence>
<feature type="compositionally biased region" description="Low complexity" evidence="1">
    <location>
        <begin position="223"/>
        <end position="275"/>
    </location>
</feature>
<keyword evidence="2" id="KW-0812">Transmembrane</keyword>
<dbReference type="RefSeq" id="WP_253055016.1">
    <property type="nucleotide sequence ID" value="NZ_CP159290.1"/>
</dbReference>
<feature type="region of interest" description="Disordered" evidence="1">
    <location>
        <begin position="66"/>
        <end position="86"/>
    </location>
</feature>
<keyword evidence="2" id="KW-0472">Membrane</keyword>
<dbReference type="EMBL" id="CP159290">
    <property type="protein sequence ID" value="XCH29446.1"/>
    <property type="molecule type" value="Genomic_DNA"/>
</dbReference>
<proteinExistence type="predicted"/>
<evidence type="ECO:0008006" key="4">
    <source>
        <dbReference type="Google" id="ProtNLM"/>
    </source>
</evidence>
<keyword evidence="2" id="KW-1133">Transmembrane helix</keyword>
<feature type="region of interest" description="Disordered" evidence="1">
    <location>
        <begin position="1"/>
        <end position="26"/>
    </location>
</feature>
<accession>A0AAU8FZ87</accession>
<reference evidence="3" key="1">
    <citation type="submission" date="2024-06" db="EMBL/GenBank/DDBJ databases">
        <title>Complete genome sequence of the cellulolytic actinobacterium, Cellulosimicrobium ES-005.</title>
        <authorList>
            <person name="Matthews C.T."/>
            <person name="Underwood K.D."/>
            <person name="Ghanchi K.M."/>
            <person name="Fields S.D."/>
            <person name="Gardner S.G."/>
        </authorList>
    </citation>
    <scope>NUCLEOTIDE SEQUENCE</scope>
    <source>
        <strain evidence="3">ES-005</strain>
    </source>
</reference>
<dbReference type="AlphaFoldDB" id="A0AAU8FZ87"/>